<evidence type="ECO:0000313" key="8">
    <source>
        <dbReference type="EMBL" id="MPN35633.1"/>
    </source>
</evidence>
<dbReference type="EC" id="3.4.23.36" evidence="8"/>
<evidence type="ECO:0000256" key="2">
    <source>
        <dbReference type="ARBA" id="ARBA00022670"/>
    </source>
</evidence>
<dbReference type="HAMAP" id="MF_00161">
    <property type="entry name" value="LspA"/>
    <property type="match status" value="1"/>
</dbReference>
<keyword evidence="2" id="KW-0645">Protease</keyword>
<evidence type="ECO:0000256" key="3">
    <source>
        <dbReference type="ARBA" id="ARBA00022692"/>
    </source>
</evidence>
<dbReference type="Pfam" id="PF01252">
    <property type="entry name" value="Peptidase_A8"/>
    <property type="match status" value="1"/>
</dbReference>
<dbReference type="InterPro" id="IPR001872">
    <property type="entry name" value="Peptidase_A8"/>
</dbReference>
<keyword evidence="1" id="KW-1003">Cell membrane</keyword>
<proteinExistence type="inferred from homology"/>
<dbReference type="PANTHER" id="PTHR33695:SF1">
    <property type="entry name" value="LIPOPROTEIN SIGNAL PEPTIDASE"/>
    <property type="match status" value="1"/>
</dbReference>
<accession>A0A645HJ05</accession>
<keyword evidence="4 8" id="KW-0378">Hydrolase</keyword>
<evidence type="ECO:0000256" key="6">
    <source>
        <dbReference type="ARBA" id="ARBA00023136"/>
    </source>
</evidence>
<organism evidence="8">
    <name type="scientific">bioreactor metagenome</name>
    <dbReference type="NCBI Taxonomy" id="1076179"/>
    <lineage>
        <taxon>unclassified sequences</taxon>
        <taxon>metagenomes</taxon>
        <taxon>ecological metagenomes</taxon>
    </lineage>
</organism>
<dbReference type="PANTHER" id="PTHR33695">
    <property type="entry name" value="LIPOPROTEIN SIGNAL PEPTIDASE"/>
    <property type="match status" value="1"/>
</dbReference>
<dbReference type="EMBL" id="VSSQ01089350">
    <property type="protein sequence ID" value="MPN35633.1"/>
    <property type="molecule type" value="Genomic_DNA"/>
</dbReference>
<gene>
    <name evidence="8" type="primary">lspA_47</name>
    <name evidence="8" type="ORF">SDC9_183131</name>
</gene>
<feature type="transmembrane region" description="Helical" evidence="7">
    <location>
        <begin position="40"/>
        <end position="58"/>
    </location>
</feature>
<dbReference type="GO" id="GO:0016020">
    <property type="term" value="C:membrane"/>
    <property type="evidence" value="ECO:0007669"/>
    <property type="project" value="InterPro"/>
</dbReference>
<keyword evidence="3 7" id="KW-0812">Transmembrane</keyword>
<evidence type="ECO:0000256" key="1">
    <source>
        <dbReference type="ARBA" id="ARBA00022475"/>
    </source>
</evidence>
<dbReference type="PRINTS" id="PR00781">
    <property type="entry name" value="LIPOSIGPTASE"/>
</dbReference>
<evidence type="ECO:0000256" key="4">
    <source>
        <dbReference type="ARBA" id="ARBA00022801"/>
    </source>
</evidence>
<feature type="transmembrane region" description="Helical" evidence="7">
    <location>
        <begin position="103"/>
        <end position="125"/>
    </location>
</feature>
<dbReference type="GO" id="GO:0006508">
    <property type="term" value="P:proteolysis"/>
    <property type="evidence" value="ECO:0007669"/>
    <property type="project" value="UniProtKB-KW"/>
</dbReference>
<keyword evidence="6 7" id="KW-0472">Membrane</keyword>
<dbReference type="NCBIfam" id="TIGR00077">
    <property type="entry name" value="lspA"/>
    <property type="match status" value="1"/>
</dbReference>
<keyword evidence="5 7" id="KW-1133">Transmembrane helix</keyword>
<dbReference type="GO" id="GO:0004190">
    <property type="term" value="F:aspartic-type endopeptidase activity"/>
    <property type="evidence" value="ECO:0007669"/>
    <property type="project" value="UniProtKB-EC"/>
</dbReference>
<sequence>MWAAGPLKEHGSVSVIKNVFYLTYVENRGAAFSILAGKRWLLIGIAAVTVSVIIYAFFSRMYAHPLTDISFPLVVGGALGNLWDRVMLGYVVDLFDFRLIHFAVFNVADIAITTAAGLLMLYVILTAKNG</sequence>
<keyword evidence="8" id="KW-0449">Lipoprotein</keyword>
<evidence type="ECO:0000256" key="7">
    <source>
        <dbReference type="SAM" id="Phobius"/>
    </source>
</evidence>
<comment type="caution">
    <text evidence="8">The sequence shown here is derived from an EMBL/GenBank/DDBJ whole genome shotgun (WGS) entry which is preliminary data.</text>
</comment>
<reference evidence="8" key="1">
    <citation type="submission" date="2019-08" db="EMBL/GenBank/DDBJ databases">
        <authorList>
            <person name="Kucharzyk K."/>
            <person name="Murdoch R.W."/>
            <person name="Higgins S."/>
            <person name="Loffler F."/>
        </authorList>
    </citation>
    <scope>NUCLEOTIDE SEQUENCE</scope>
</reference>
<name>A0A645HJ05_9ZZZZ</name>
<dbReference type="AlphaFoldDB" id="A0A645HJ05"/>
<evidence type="ECO:0000256" key="5">
    <source>
        <dbReference type="ARBA" id="ARBA00022989"/>
    </source>
</evidence>
<protein>
    <submittedName>
        <fullName evidence="8">Lipoprotein signal peptidase</fullName>
        <ecNumber evidence="8">3.4.23.36</ecNumber>
    </submittedName>
</protein>